<feature type="compositionally biased region" description="Acidic residues" evidence="5">
    <location>
        <begin position="564"/>
        <end position="578"/>
    </location>
</feature>
<dbReference type="Gene3D" id="3.40.50.300">
    <property type="entry name" value="P-loop containing nucleotide triphosphate hydrolases"/>
    <property type="match status" value="3"/>
</dbReference>
<proteinExistence type="predicted"/>
<dbReference type="PANTHER" id="PTHR23359">
    <property type="entry name" value="NUCLEOTIDE KINASE"/>
    <property type="match status" value="1"/>
</dbReference>
<feature type="region of interest" description="Disordered" evidence="5">
    <location>
        <begin position="853"/>
        <end position="887"/>
    </location>
</feature>
<feature type="compositionally biased region" description="Acidic residues" evidence="5">
    <location>
        <begin position="1419"/>
        <end position="1431"/>
    </location>
</feature>
<reference evidence="6" key="1">
    <citation type="submission" date="2016-09" db="EMBL/GenBank/DDBJ databases">
        <authorList>
            <person name="Hebert L."/>
            <person name="Moumen B."/>
        </authorList>
    </citation>
    <scope>NUCLEOTIDE SEQUENCE [LARGE SCALE GENOMIC DNA]</scope>
    <source>
        <strain evidence="6">OVI</strain>
    </source>
</reference>
<keyword evidence="3" id="KW-0418">Kinase</keyword>
<accession>A0A1G4IGL1</accession>
<dbReference type="GeneID" id="92376836"/>
<feature type="compositionally biased region" description="Acidic residues" evidence="5">
    <location>
        <begin position="1267"/>
        <end position="1278"/>
    </location>
</feature>
<feature type="region of interest" description="Disordered" evidence="5">
    <location>
        <begin position="1251"/>
        <end position="1279"/>
    </location>
</feature>
<keyword evidence="4" id="KW-0175">Coiled coil</keyword>
<dbReference type="InterPro" id="IPR027417">
    <property type="entry name" value="P-loop_NTPase"/>
</dbReference>
<dbReference type="EMBL" id="CZPT02001617">
    <property type="protein sequence ID" value="SCU71315.1"/>
    <property type="molecule type" value="Genomic_DNA"/>
</dbReference>
<protein>
    <submittedName>
        <fullName evidence="6">AAA domain containing protein, putative</fullName>
    </submittedName>
</protein>
<dbReference type="InterPro" id="IPR000850">
    <property type="entry name" value="Adenylat/UMP-CMP_kin"/>
</dbReference>
<dbReference type="GO" id="GO:0006139">
    <property type="term" value="P:nucleobase-containing compound metabolic process"/>
    <property type="evidence" value="ECO:0007669"/>
    <property type="project" value="InterPro"/>
</dbReference>
<dbReference type="SUPFAM" id="SSF52540">
    <property type="entry name" value="P-loop containing nucleoside triphosphate hydrolases"/>
    <property type="match status" value="1"/>
</dbReference>
<feature type="coiled-coil region" evidence="4">
    <location>
        <begin position="524"/>
        <end position="554"/>
    </location>
</feature>
<evidence type="ECO:0000256" key="2">
    <source>
        <dbReference type="ARBA" id="ARBA00022741"/>
    </source>
</evidence>
<feature type="compositionally biased region" description="Basic residues" evidence="5">
    <location>
        <begin position="859"/>
        <end position="886"/>
    </location>
</feature>
<feature type="region of interest" description="Disordered" evidence="5">
    <location>
        <begin position="1564"/>
        <end position="1628"/>
    </location>
</feature>
<feature type="compositionally biased region" description="Acidic residues" evidence="5">
    <location>
        <begin position="1614"/>
        <end position="1628"/>
    </location>
</feature>
<evidence type="ECO:0000256" key="1">
    <source>
        <dbReference type="ARBA" id="ARBA00022679"/>
    </source>
</evidence>
<dbReference type="GO" id="GO:0019205">
    <property type="term" value="F:nucleobase-containing compound kinase activity"/>
    <property type="evidence" value="ECO:0007669"/>
    <property type="project" value="InterPro"/>
</dbReference>
<evidence type="ECO:0000313" key="7">
    <source>
        <dbReference type="Proteomes" id="UP000195570"/>
    </source>
</evidence>
<keyword evidence="1" id="KW-0808">Transferase</keyword>
<dbReference type="Proteomes" id="UP000195570">
    <property type="component" value="Unassembled WGS sequence"/>
</dbReference>
<organism evidence="6 7">
    <name type="scientific">Trypanosoma equiperdum</name>
    <dbReference type="NCBI Taxonomy" id="5694"/>
    <lineage>
        <taxon>Eukaryota</taxon>
        <taxon>Discoba</taxon>
        <taxon>Euglenozoa</taxon>
        <taxon>Kinetoplastea</taxon>
        <taxon>Metakinetoplastina</taxon>
        <taxon>Trypanosomatida</taxon>
        <taxon>Trypanosomatidae</taxon>
        <taxon>Trypanosoma</taxon>
    </lineage>
</organism>
<name>A0A1G4IGL1_TRYEQ</name>
<dbReference type="VEuPathDB" id="TriTrypDB:TEOVI_000289600"/>
<feature type="compositionally biased region" description="Basic and acidic residues" evidence="5">
    <location>
        <begin position="1251"/>
        <end position="1263"/>
    </location>
</feature>
<evidence type="ECO:0000256" key="3">
    <source>
        <dbReference type="ARBA" id="ARBA00022777"/>
    </source>
</evidence>
<evidence type="ECO:0000256" key="4">
    <source>
        <dbReference type="SAM" id="Coils"/>
    </source>
</evidence>
<evidence type="ECO:0000256" key="5">
    <source>
        <dbReference type="SAM" id="MobiDB-lite"/>
    </source>
</evidence>
<evidence type="ECO:0000313" key="6">
    <source>
        <dbReference type="EMBL" id="SCU71315.1"/>
    </source>
</evidence>
<feature type="region of interest" description="Disordered" evidence="5">
    <location>
        <begin position="1419"/>
        <end position="1452"/>
    </location>
</feature>
<keyword evidence="2" id="KW-0547">Nucleotide-binding</keyword>
<dbReference type="RefSeq" id="XP_067081995.1">
    <property type="nucleotide sequence ID" value="XM_067225894.1"/>
</dbReference>
<sequence>MKAAQPVVVDVEETFDSVAEKLWCALPSVAKFHATFEKTPILGAESGNVGVVPQQSSVEDTSEAAAAKLDPPVTIRDAVVPVDEMQHLAGCVYTACHTNPVDADVEAAVAAILDKGDEENSVEYSWGDFREFLERVESQWMEWADMDQKWLAVTERQHIQVLKDLLESITYDVEPFGLLPRDKVLTMRSTIVHTKQLRTLFKTFVDFVSPPEYPAVYDKLWGLLIASQNGCEVAEVSPETPLELNSFTKFVLWFCLSIFVNATEAGLVVAAKTLWLRHLNERGVMLKKQFVDVCRYMCKFYSVGGSDVEYFEKCCARSEEALQGSDELPPFALFQQYMQPTEGRMLVDPNDLYIPEELERSKWMEELYRMNCSSNRIIVHGRRGVGKSHLAASLAKRLGCVHLDAGELALEAEAAAPADPLGAQLRECTDADAPISLATLAALVRKKICSSETRYRGYVFSDIPFFSSENDAEKISFFTDCGLLDELVPTTFVLVDCENEFHPERLEATLAARESDHQEELSLLKEEKEEEASYEALAQKIEELKATLSQITTKQEVEGGAEAPEGEEANAPELDPEEVEKDLKQLLEDQTVQEERKIEQADSRIARTKKYRELRLRRLVAQTLSEGYESGNEMSLTALPCFETALCRARLMGRCLTVDCASVAEEAVTYIVDTLSLQPCVRPWALVDKVERDPEREGSVFDDPDIERLTEEFATNFGVMTSSRWKRFCPVTFAEHGVLVEGSIAFGCVFRQQLFYLASEEKLSMFRANPCLYLGTLPLSREPILLLSLVEPQNDAQLSPTDMQILVRKLHEQLDLTPMAFSEFTTLWDSHRLLKGKRAEVLSNRTKYEVVERKQRADRLKKRLAQEKRKKKSQKSPGKGKGKKAKSVVEEVTVEEYKGWEKKAEAPETIATRIAKNLEERLERQNTLVPVLVHALDDNPLSGFDQLFSEKVVPRTVVVLQYEKPTKAEDSAVLEPSAAEGVEENSGEVPKVLLPQEVVLDKLSDLPDGGVDIVAEVSPHDVAIHRIVVNDKDVHALVTEIMQAVCPGMDPVGVGVVDDAVGEDDEEDAQEFDDDENEEDDVPTAVNPAIKPGKTFLNQFGTTLEFCPVTLCERRLLVRGQSDHCLQYRGYVYTFASLEAKTKFEFNPLRYMRSSYSLPPCRMWIVGQSKSGKKTLAQSLHEAYDVPYFQYNRKLFDQCVEVAMTPTGGVISNIFIPPQTFDNPYLALAAGILKEVQEFDPEQERRMKLREEAERELERREEAANNGDEEEDELDEEAEARLQEHLAFEPETEHDRQLRLSEAYLKVAGCVTHIEPFASKGYIMVCPPFSDGDIEVLSSVDAIPEVTVNMEVSDEIYIKRNKEAMSSVSYSEMSSGGIPEVREEPVVNEEAKLLRRLEYEDRRKEREVARWRRRHIGADDPESDIDEELGDEGAAGGGNDESQEDEANERPFDQDLIVEKEAVGEFAEAVEERSIPMIVLNGDLSRNAVFRRAVRRLSRFLENRRSLLHAPQIVRYEDATRMLESGEATLSCFGSTDPVTLYDLRHGSRRVCKWRPDGAYLEEEPLIEPDSSSSDAQGTAVPEGSEGKDESEDTLDSGDRKPEPPQLDTSSTEGDTESGDDEEMSELDSELLDEITEKFANRRRREWLRTCQRVALLHGRLFFFESDETLLRYMQNPLLFIQQPPPQPPLRSMPVITFYDDDGAYPPENSGPSRKRCTAEHVAFNLNWIYLSLPKLLSWSAVNASLLSLSRKAIDAVLSGSVDDALVARLLGHRLNAADAKQNGVVLHNLPRTPDQYRLLLAWGLKVDKIFQFDDNYRDVATLMKSTATIEKQLTTARVSVAGLSEICDCIDGFVVNEGRAILSHLTGFPIDIDNSYHTVADIETHLSPYRWFCPYSWCLGENLVDQEKADCRFAALYDGQYYFFSSEEYLERFLLCPSQVTLPPGFKALPTPLPVRVQPSTEYAFELEGCCPVLLYDTRENRGLRGVLEPVARKGNPSCIVEYGGCYYALLDEEAVRRFLMRPWQYVDGAKLPPSRKVPLPEGKTMSTIDEEEFIRRILYDPVAHALIAVAEVRPKYYGLSLEESALKYIALHMKCFNPKNSEIQAKQYKKKFEIFSKQSTLYKTITMHSNSITQNEKFAELCDEWENSKYGREKELSIHCGCETEPV</sequence>
<gene>
    <name evidence="6" type="ORF">TEOVI_000289600</name>
</gene>
<comment type="caution">
    <text evidence="6">The sequence shown here is derived from an EMBL/GenBank/DDBJ whole genome shotgun (WGS) entry which is preliminary data.</text>
</comment>
<feature type="region of interest" description="Disordered" evidence="5">
    <location>
        <begin position="554"/>
        <end position="578"/>
    </location>
</feature>
<keyword evidence="7" id="KW-1185">Reference proteome</keyword>
<dbReference type="GO" id="GO:0005524">
    <property type="term" value="F:ATP binding"/>
    <property type="evidence" value="ECO:0007669"/>
    <property type="project" value="InterPro"/>
</dbReference>